<evidence type="ECO:0000256" key="4">
    <source>
        <dbReference type="ARBA" id="ARBA00022719"/>
    </source>
</evidence>
<organism evidence="12 13">
    <name type="scientific">Candidatus Magasanikbacteria bacterium CG11_big_fil_rev_8_21_14_0_20_39_34</name>
    <dbReference type="NCBI Taxonomy" id="1974653"/>
    <lineage>
        <taxon>Bacteria</taxon>
        <taxon>Candidatus Magasanikiibacteriota</taxon>
    </lineage>
</organism>
<dbReference type="InterPro" id="IPR044698">
    <property type="entry name" value="VKOR/LTO1"/>
</dbReference>
<comment type="similarity">
    <text evidence="2">Belongs to the VKOR family.</text>
</comment>
<evidence type="ECO:0000256" key="6">
    <source>
        <dbReference type="ARBA" id="ARBA00023002"/>
    </source>
</evidence>
<dbReference type="CDD" id="cd12916">
    <property type="entry name" value="VKOR_1"/>
    <property type="match status" value="1"/>
</dbReference>
<name>A0A2H0N6G1_9BACT</name>
<evidence type="ECO:0000256" key="10">
    <source>
        <dbReference type="SAM" id="Phobius"/>
    </source>
</evidence>
<dbReference type="SMART" id="SM00756">
    <property type="entry name" value="VKc"/>
    <property type="match status" value="1"/>
</dbReference>
<evidence type="ECO:0000256" key="8">
    <source>
        <dbReference type="ARBA" id="ARBA00023157"/>
    </source>
</evidence>
<keyword evidence="6" id="KW-0560">Oxidoreductase</keyword>
<keyword evidence="9" id="KW-0676">Redox-active center</keyword>
<evidence type="ECO:0000256" key="3">
    <source>
        <dbReference type="ARBA" id="ARBA00022692"/>
    </source>
</evidence>
<proteinExistence type="inferred from homology"/>
<evidence type="ECO:0000313" key="13">
    <source>
        <dbReference type="Proteomes" id="UP000229600"/>
    </source>
</evidence>
<keyword evidence="3 10" id="KW-0812">Transmembrane</keyword>
<keyword evidence="8" id="KW-1015">Disulfide bond</keyword>
<dbReference type="AlphaFoldDB" id="A0A2H0N6G1"/>
<dbReference type="InterPro" id="IPR012932">
    <property type="entry name" value="VKOR"/>
</dbReference>
<feature type="transmembrane region" description="Helical" evidence="10">
    <location>
        <begin position="130"/>
        <end position="153"/>
    </location>
</feature>
<dbReference type="PANTHER" id="PTHR34573">
    <property type="entry name" value="VKC DOMAIN-CONTAINING PROTEIN"/>
    <property type="match status" value="1"/>
</dbReference>
<keyword evidence="5 10" id="KW-1133">Transmembrane helix</keyword>
<comment type="subcellular location">
    <subcellularLocation>
        <location evidence="1">Membrane</location>
        <topology evidence="1">Multi-pass membrane protein</topology>
    </subcellularLocation>
</comment>
<evidence type="ECO:0000256" key="2">
    <source>
        <dbReference type="ARBA" id="ARBA00006214"/>
    </source>
</evidence>
<gene>
    <name evidence="12" type="ORF">COV59_00710</name>
</gene>
<feature type="domain" description="Vitamin K epoxide reductase" evidence="11">
    <location>
        <begin position="26"/>
        <end position="157"/>
    </location>
</feature>
<evidence type="ECO:0000313" key="12">
    <source>
        <dbReference type="EMBL" id="PIR04483.1"/>
    </source>
</evidence>
<accession>A0A2H0N6G1</accession>
<evidence type="ECO:0000259" key="11">
    <source>
        <dbReference type="SMART" id="SM00756"/>
    </source>
</evidence>
<feature type="transmembrane region" description="Helical" evidence="10">
    <location>
        <begin position="75"/>
        <end position="98"/>
    </location>
</feature>
<protein>
    <recommendedName>
        <fullName evidence="11">Vitamin K epoxide reductase domain-containing protein</fullName>
    </recommendedName>
</protein>
<dbReference type="GO" id="GO:0016020">
    <property type="term" value="C:membrane"/>
    <property type="evidence" value="ECO:0007669"/>
    <property type="project" value="UniProtKB-SubCell"/>
</dbReference>
<dbReference type="PANTHER" id="PTHR34573:SF1">
    <property type="entry name" value="VITAMIN K EPOXIDE REDUCTASE DOMAIN-CONTAINING PROTEIN"/>
    <property type="match status" value="1"/>
</dbReference>
<keyword evidence="7 10" id="KW-0472">Membrane</keyword>
<evidence type="ECO:0000256" key="9">
    <source>
        <dbReference type="ARBA" id="ARBA00023284"/>
    </source>
</evidence>
<dbReference type="GO" id="GO:0016491">
    <property type="term" value="F:oxidoreductase activity"/>
    <property type="evidence" value="ECO:0007669"/>
    <property type="project" value="UniProtKB-KW"/>
</dbReference>
<dbReference type="GO" id="GO:0048038">
    <property type="term" value="F:quinone binding"/>
    <property type="evidence" value="ECO:0007669"/>
    <property type="project" value="UniProtKB-KW"/>
</dbReference>
<reference evidence="12 13" key="1">
    <citation type="submission" date="2017-09" db="EMBL/GenBank/DDBJ databases">
        <title>Depth-based differentiation of microbial function through sediment-hosted aquifers and enrichment of novel symbionts in the deep terrestrial subsurface.</title>
        <authorList>
            <person name="Probst A.J."/>
            <person name="Ladd B."/>
            <person name="Jarett J.K."/>
            <person name="Geller-Mcgrath D.E."/>
            <person name="Sieber C.M."/>
            <person name="Emerson J.B."/>
            <person name="Anantharaman K."/>
            <person name="Thomas B.C."/>
            <person name="Malmstrom R."/>
            <person name="Stieglmeier M."/>
            <person name="Klingl A."/>
            <person name="Woyke T."/>
            <person name="Ryan C.M."/>
            <person name="Banfield J.F."/>
        </authorList>
    </citation>
    <scope>NUCLEOTIDE SEQUENCE [LARGE SCALE GENOMIC DNA]</scope>
    <source>
        <strain evidence="12">CG11_big_fil_rev_8_21_14_0_20_39_34</strain>
    </source>
</reference>
<dbReference type="Gene3D" id="1.20.1440.130">
    <property type="entry name" value="VKOR domain"/>
    <property type="match status" value="1"/>
</dbReference>
<keyword evidence="4" id="KW-0874">Quinone</keyword>
<evidence type="ECO:0000256" key="7">
    <source>
        <dbReference type="ARBA" id="ARBA00023136"/>
    </source>
</evidence>
<dbReference type="Pfam" id="PF07884">
    <property type="entry name" value="VKOR"/>
    <property type="match status" value="1"/>
</dbReference>
<feature type="transmembrane region" description="Helical" evidence="10">
    <location>
        <begin position="105"/>
        <end position="124"/>
    </location>
</feature>
<evidence type="ECO:0000256" key="1">
    <source>
        <dbReference type="ARBA" id="ARBA00004141"/>
    </source>
</evidence>
<comment type="caution">
    <text evidence="12">The sequence shown here is derived from an EMBL/GenBank/DDBJ whole genome shotgun (WGS) entry which is preliminary data.</text>
</comment>
<dbReference type="InterPro" id="IPR038354">
    <property type="entry name" value="VKOR_sf"/>
</dbReference>
<dbReference type="EMBL" id="PCWN01000002">
    <property type="protein sequence ID" value="PIR04483.1"/>
    <property type="molecule type" value="Genomic_DNA"/>
</dbReference>
<evidence type="ECO:0000256" key="5">
    <source>
        <dbReference type="ARBA" id="ARBA00022989"/>
    </source>
</evidence>
<sequence length="169" mass="19335">MEYKYKHLHNMMNLKKLFHKHSSKVPSFIPWVFLVLGLIGFADATYLTFKHLNGALGCSFSTGCETVLSSKYATIFGIPVALPGVLYYLSLIFLSLLYFDKKNPLCITLLSHLTWIGLLASIWFEYLQIFVIRANCPFCLISASTSLILFIFGRYTVSYCKKRGLCDYR</sequence>
<dbReference type="Proteomes" id="UP000229600">
    <property type="component" value="Unassembled WGS sequence"/>
</dbReference>